<protein>
    <recommendedName>
        <fullName evidence="2">alanine--tRNA ligase</fullName>
        <ecNumber evidence="2">6.1.1.7</ecNumber>
    </recommendedName>
</protein>
<dbReference type="GO" id="GO:0004813">
    <property type="term" value="F:alanine-tRNA ligase activity"/>
    <property type="evidence" value="ECO:0007669"/>
    <property type="project" value="UniProtKB-EC"/>
</dbReference>
<dbReference type="InterPro" id="IPR012947">
    <property type="entry name" value="tRNA_SAD"/>
</dbReference>
<evidence type="ECO:0000313" key="11">
    <source>
        <dbReference type="EMBL" id="MBT4870925.1"/>
    </source>
</evidence>
<accession>A0A8T5GG04</accession>
<gene>
    <name evidence="11" type="ORF">HON47_05095</name>
</gene>
<sequence>MTSNELREKYQAFFEKNGHARIGSASLIPENDPTVLFTTAGMHPLVPYLMGETHPLGKRLVNVQKCIRTGDIDEVGDKWHLSFFEMMGHWSLGDYFKKEAIQMSYEFLTKVLGLEKDKLSVTVFEGDKDAVQDDEAAGYWEEAGIPENRIHYLNKKENWWGPAGEVGPCGPDTEFFYRMVGEEEKSTQDFVSRNQDFPEIGNDVLMQYNKTKSGKFEESKQKNIDNGTGLERVISVLNGYENTFEIDTLKPIYDKVKELTKKKDFSDEEVRSLRIVTDHLRAAVMILGDDKAVAPSNVDQGYVLRKFIRRSIRHARLLGIGGNFCKSIAEIVIDVMKDPYIEVEKNKEFIFSELLKEEEKFSVALRKGMEIAKRLFETKKPIPEEKFVKVMESSEKRDFFVAYLKGKYDPNNPYGITKEELNASLVTGKEAFKLYQSYGFPLEMIDEIATEARLIVDHFNFRKEVKEHQDTSRKGAEQKFKGGLADAKEETTKLHTVTHLTLAAMKELIDKDMEQKGANINAERMRFDFNSDERLTDEQLRSIEQWVNKAITSEAEVQMQVLTLDEAKKSGAHGTFDAKYGDKVKVYTIAGKDGTVYSKEICGGPHVETLKGIGTYKIKKQESVAAGIKRIKAVLE</sequence>
<dbReference type="Pfam" id="PF07973">
    <property type="entry name" value="tRNA_SAD"/>
    <property type="match status" value="1"/>
</dbReference>
<evidence type="ECO:0000256" key="1">
    <source>
        <dbReference type="ARBA" id="ARBA00008226"/>
    </source>
</evidence>
<name>A0A8T5GG04_9ARCH</name>
<dbReference type="InterPro" id="IPR018165">
    <property type="entry name" value="Ala-tRNA-synth_IIc_core"/>
</dbReference>
<proteinExistence type="inferred from homology"/>
<dbReference type="EMBL" id="JABJNZ010000063">
    <property type="protein sequence ID" value="MBT4870925.1"/>
    <property type="molecule type" value="Genomic_DNA"/>
</dbReference>
<evidence type="ECO:0000256" key="2">
    <source>
        <dbReference type="ARBA" id="ARBA00013168"/>
    </source>
</evidence>
<organism evidence="11 12">
    <name type="scientific">Candidatus Iainarchaeum sp</name>
    <dbReference type="NCBI Taxonomy" id="3101447"/>
    <lineage>
        <taxon>Archaea</taxon>
        <taxon>Candidatus Iainarchaeota</taxon>
        <taxon>Candidatus Iainarchaeia</taxon>
        <taxon>Candidatus Iainarchaeales</taxon>
        <taxon>Candidatus Iainarchaeaceae</taxon>
        <taxon>Candidatus Iainarchaeum</taxon>
    </lineage>
</organism>
<keyword evidence="5" id="KW-0547">Nucleotide-binding</keyword>
<reference evidence="11" key="1">
    <citation type="journal article" date="2021" name="ISME J.">
        <title>Mercury methylation by metabolically versatile and cosmopolitan marine bacteria.</title>
        <authorList>
            <person name="Lin H."/>
            <person name="Ascher D.B."/>
            <person name="Myung Y."/>
            <person name="Lamborg C.H."/>
            <person name="Hallam S.J."/>
            <person name="Gionfriddo C.M."/>
            <person name="Holt K.E."/>
            <person name="Moreau J.W."/>
        </authorList>
    </citation>
    <scope>NUCLEOTIDE SEQUENCE</scope>
    <source>
        <strain evidence="11">SI075_bin30</strain>
    </source>
</reference>
<dbReference type="PRINTS" id="PR00980">
    <property type="entry name" value="TRNASYNTHALA"/>
</dbReference>
<dbReference type="PANTHER" id="PTHR11777">
    <property type="entry name" value="ALANYL-TRNA SYNTHETASE"/>
    <property type="match status" value="1"/>
</dbReference>
<dbReference type="CDD" id="cd00673">
    <property type="entry name" value="AlaRS_core"/>
    <property type="match status" value="1"/>
</dbReference>
<evidence type="ECO:0000256" key="8">
    <source>
        <dbReference type="ARBA" id="ARBA00022917"/>
    </source>
</evidence>
<dbReference type="GO" id="GO:0002161">
    <property type="term" value="F:aminoacyl-tRNA deacylase activity"/>
    <property type="evidence" value="ECO:0007669"/>
    <property type="project" value="UniProtKB-ARBA"/>
</dbReference>
<keyword evidence="6" id="KW-0067">ATP-binding</keyword>
<dbReference type="GO" id="GO:0006419">
    <property type="term" value="P:alanyl-tRNA aminoacylation"/>
    <property type="evidence" value="ECO:0007669"/>
    <property type="project" value="InterPro"/>
</dbReference>
<evidence type="ECO:0000256" key="3">
    <source>
        <dbReference type="ARBA" id="ARBA00022555"/>
    </source>
</evidence>
<comment type="caution">
    <text evidence="11">The sequence shown here is derived from an EMBL/GenBank/DDBJ whole genome shotgun (WGS) entry which is preliminary data.</text>
</comment>
<dbReference type="InterPro" id="IPR050058">
    <property type="entry name" value="Ala-tRNA_ligase"/>
</dbReference>
<dbReference type="SMART" id="SM00863">
    <property type="entry name" value="tRNA_SAD"/>
    <property type="match status" value="1"/>
</dbReference>
<dbReference type="InterPro" id="IPR018163">
    <property type="entry name" value="Thr/Ala-tRNA-synth_IIc_edit"/>
</dbReference>
<dbReference type="SUPFAM" id="SSF55681">
    <property type="entry name" value="Class II aaRS and biotin synthetases"/>
    <property type="match status" value="1"/>
</dbReference>
<keyword evidence="9" id="KW-0030">Aminoacyl-tRNA synthetase</keyword>
<dbReference type="EC" id="6.1.1.7" evidence="2"/>
<evidence type="ECO:0000313" key="12">
    <source>
        <dbReference type="Proteomes" id="UP000722459"/>
    </source>
</evidence>
<dbReference type="Gene3D" id="3.30.980.10">
    <property type="entry name" value="Threonyl-trna Synthetase, Chain A, domain 2"/>
    <property type="match status" value="1"/>
</dbReference>
<dbReference type="GO" id="GO:0005524">
    <property type="term" value="F:ATP binding"/>
    <property type="evidence" value="ECO:0007669"/>
    <property type="project" value="UniProtKB-KW"/>
</dbReference>
<dbReference type="AlphaFoldDB" id="A0A8T5GG04"/>
<keyword evidence="7" id="KW-0694">RNA-binding</keyword>
<dbReference type="InterPro" id="IPR045864">
    <property type="entry name" value="aa-tRNA-synth_II/BPL/LPL"/>
</dbReference>
<dbReference type="InterPro" id="IPR018162">
    <property type="entry name" value="Ala-tRNA-ligase_IIc_anticod-bd"/>
</dbReference>
<dbReference type="SUPFAM" id="SSF55186">
    <property type="entry name" value="ThrRS/AlaRS common domain"/>
    <property type="match status" value="1"/>
</dbReference>
<evidence type="ECO:0000259" key="10">
    <source>
        <dbReference type="PROSITE" id="PS50860"/>
    </source>
</evidence>
<dbReference type="GO" id="GO:0000049">
    <property type="term" value="F:tRNA binding"/>
    <property type="evidence" value="ECO:0007669"/>
    <property type="project" value="UniProtKB-KW"/>
</dbReference>
<dbReference type="Gene3D" id="3.30.930.10">
    <property type="entry name" value="Bira Bifunctional Protein, Domain 2"/>
    <property type="match status" value="1"/>
</dbReference>
<dbReference type="Proteomes" id="UP000722459">
    <property type="component" value="Unassembled WGS sequence"/>
</dbReference>
<dbReference type="PANTHER" id="PTHR11777:SF9">
    <property type="entry name" value="ALANINE--TRNA LIGASE, CYTOPLASMIC"/>
    <property type="match status" value="1"/>
</dbReference>
<keyword evidence="8" id="KW-0648">Protein biosynthesis</keyword>
<evidence type="ECO:0000256" key="4">
    <source>
        <dbReference type="ARBA" id="ARBA00022598"/>
    </source>
</evidence>
<evidence type="ECO:0000256" key="7">
    <source>
        <dbReference type="ARBA" id="ARBA00022884"/>
    </source>
</evidence>
<feature type="domain" description="Alanyl-transfer RNA synthetases family profile" evidence="10">
    <location>
        <begin position="1"/>
        <end position="636"/>
    </location>
</feature>
<keyword evidence="3" id="KW-0820">tRNA-binding</keyword>
<dbReference type="PROSITE" id="PS50860">
    <property type="entry name" value="AA_TRNA_LIGASE_II_ALA"/>
    <property type="match status" value="1"/>
</dbReference>
<dbReference type="FunFam" id="3.30.980.10:FF:000004">
    <property type="entry name" value="Alanine--tRNA ligase, cytoplasmic"/>
    <property type="match status" value="1"/>
</dbReference>
<comment type="similarity">
    <text evidence="1">Belongs to the class-II aminoacyl-tRNA synthetase family.</text>
</comment>
<dbReference type="Gene3D" id="3.30.54.20">
    <property type="match status" value="1"/>
</dbReference>
<dbReference type="SUPFAM" id="SSF101353">
    <property type="entry name" value="Putative anticodon-binding domain of alanyl-tRNA synthetase (AlaRS)"/>
    <property type="match status" value="1"/>
</dbReference>
<dbReference type="Pfam" id="PF01411">
    <property type="entry name" value="tRNA-synt_2c"/>
    <property type="match status" value="2"/>
</dbReference>
<evidence type="ECO:0000256" key="9">
    <source>
        <dbReference type="ARBA" id="ARBA00023146"/>
    </source>
</evidence>
<evidence type="ECO:0000256" key="5">
    <source>
        <dbReference type="ARBA" id="ARBA00022741"/>
    </source>
</evidence>
<dbReference type="InterPro" id="IPR018164">
    <property type="entry name" value="Ala-tRNA-synth_IIc_N"/>
</dbReference>
<dbReference type="InterPro" id="IPR002318">
    <property type="entry name" value="Ala-tRNA-lgiase_IIc"/>
</dbReference>
<keyword evidence="4 11" id="KW-0436">Ligase</keyword>
<dbReference type="GO" id="GO:0005737">
    <property type="term" value="C:cytoplasm"/>
    <property type="evidence" value="ECO:0007669"/>
    <property type="project" value="InterPro"/>
</dbReference>
<evidence type="ECO:0000256" key="6">
    <source>
        <dbReference type="ARBA" id="ARBA00022840"/>
    </source>
</evidence>